<feature type="region of interest" description="Disordered" evidence="1">
    <location>
        <begin position="224"/>
        <end position="255"/>
    </location>
</feature>
<dbReference type="Proteomes" id="UP001152795">
    <property type="component" value="Unassembled WGS sequence"/>
</dbReference>
<name>A0A7D9DY55_PARCT</name>
<dbReference type="CDD" id="cd22758">
    <property type="entry name" value="OTU_232R-like"/>
    <property type="match status" value="1"/>
</dbReference>
<dbReference type="OrthoDB" id="409956at2759"/>
<keyword evidence="3" id="KW-1185">Reference proteome</keyword>
<feature type="compositionally biased region" description="Polar residues" evidence="1">
    <location>
        <begin position="178"/>
        <end position="189"/>
    </location>
</feature>
<proteinExistence type="predicted"/>
<evidence type="ECO:0000313" key="3">
    <source>
        <dbReference type="Proteomes" id="UP001152795"/>
    </source>
</evidence>
<sequence>MSRLGSWVDHIIIQAVANANNLRIHITESAQNFTESTVITPIYAQGNVRDMYIGHLDELHYVSTTPVEQFASEQIGNQIATNINRNQTHKIHNLIVTKVSRTVSMKYFQKRKEYMKEYMKKRKSNNEFKKKKAREEKKESFKTATVTYRQSNPEKVKENCKAAIATYRQSNPEKVKESNQTATATYRQSNPEKVKESFKTATATYRQSNAEKVKENFKAATATYRQSNPEKVKESNKTATATYRQSNPEMVQESNKTATVTYRKLNLKKVAELSKLSSITYQQSYLERVKDTQKRQYIKRKLDCSENGTKMIKYKKVEDNPNGNSCEAGQIPGNTDDSRQQIDVTKATELLHKNISVGPEYICTCCDQLWYRSSVTERNVSYVNLVQTKSFTYVLMV</sequence>
<dbReference type="AlphaFoldDB" id="A0A7D9DY55"/>
<dbReference type="EMBL" id="CACRXK020002692">
    <property type="protein sequence ID" value="CAB3995589.1"/>
    <property type="molecule type" value="Genomic_DNA"/>
</dbReference>
<organism evidence="2 3">
    <name type="scientific">Paramuricea clavata</name>
    <name type="common">Red gorgonian</name>
    <name type="synonym">Violescent sea-whip</name>
    <dbReference type="NCBI Taxonomy" id="317549"/>
    <lineage>
        <taxon>Eukaryota</taxon>
        <taxon>Metazoa</taxon>
        <taxon>Cnidaria</taxon>
        <taxon>Anthozoa</taxon>
        <taxon>Octocorallia</taxon>
        <taxon>Malacalcyonacea</taxon>
        <taxon>Plexauridae</taxon>
        <taxon>Paramuricea</taxon>
    </lineage>
</organism>
<gene>
    <name evidence="2" type="ORF">PACLA_8A081970</name>
</gene>
<protein>
    <submittedName>
        <fullName evidence="2">Uncharacterized protein</fullName>
    </submittedName>
</protein>
<dbReference type="Gene3D" id="3.90.70.80">
    <property type="match status" value="1"/>
</dbReference>
<evidence type="ECO:0000313" key="2">
    <source>
        <dbReference type="EMBL" id="CAB3995589.1"/>
    </source>
</evidence>
<reference evidence="2" key="1">
    <citation type="submission" date="2020-04" db="EMBL/GenBank/DDBJ databases">
        <authorList>
            <person name="Alioto T."/>
            <person name="Alioto T."/>
            <person name="Gomez Garrido J."/>
        </authorList>
    </citation>
    <scope>NUCLEOTIDE SEQUENCE</scope>
    <source>
        <strain evidence="2">A484AB</strain>
    </source>
</reference>
<comment type="caution">
    <text evidence="2">The sequence shown here is derived from an EMBL/GenBank/DDBJ whole genome shotgun (WGS) entry which is preliminary data.</text>
</comment>
<evidence type="ECO:0000256" key="1">
    <source>
        <dbReference type="SAM" id="MobiDB-lite"/>
    </source>
</evidence>
<feature type="compositionally biased region" description="Polar residues" evidence="1">
    <location>
        <begin position="237"/>
        <end position="255"/>
    </location>
</feature>
<feature type="region of interest" description="Disordered" evidence="1">
    <location>
        <begin position="171"/>
        <end position="195"/>
    </location>
</feature>
<accession>A0A7D9DY55</accession>